<evidence type="ECO:0000256" key="2">
    <source>
        <dbReference type="ARBA" id="ARBA00022448"/>
    </source>
</evidence>
<keyword evidence="3" id="KW-1134">Transmembrane beta strand</keyword>
<reference evidence="10 11" key="1">
    <citation type="journal article" date="2013" name="Int. J. Syst. Evol. Microbiol.">
        <title>Marinoscillum luteum sp. nov., isolated from marine sediment.</title>
        <authorList>
            <person name="Cha I.T."/>
            <person name="Park S.J."/>
            <person name="Kim S.J."/>
            <person name="Kim J.G."/>
            <person name="Jung M.Y."/>
            <person name="Shin K.S."/>
            <person name="Kwon K.K."/>
            <person name="Yang S.H."/>
            <person name="Seo Y.S."/>
            <person name="Rhee S.K."/>
        </authorList>
    </citation>
    <scope>NUCLEOTIDE SEQUENCE [LARGE SCALE GENOMIC DNA]</scope>
    <source>
        <strain evidence="10 11">KCTC 23939</strain>
    </source>
</reference>
<dbReference type="Pfam" id="PF07715">
    <property type="entry name" value="Plug"/>
    <property type="match status" value="1"/>
</dbReference>
<sequence>MKKLILTLLSGVLLFSASGQEKFTISGYVKDQSDGETLIGATVLIRELSSGNITNVYGFYSITIPPGEYSVEYRYVGYQPIQKTVSLNQNVRLDVELLSTEQKLEEVVVTAKPEDENVSGMEMSTAELDITTIQKIPAFLGEVDVVKSLQLLPGVTTVGEGASGFNVRGGSVGQNLILLDEAPVYNSSHMFGFFSVFNPDAVKDVKLYKGGIPAEYGGRLSSILDVRMKEGNIKKYEVNGGVGTIFSRFAVEGPIAENKSSFILAGRRSYIDVLAQPFLKNNDLDGVGLRFYDLTGKTNYYISDKDRIYLSGYLGRDVFKFDANQGFDWGNKTASLRWNHLFNDRIFSNTTLFLSDYDYSFQVGETKDDLFSWKSRILTYNFKEQFSYFINTSNELSFGAEAILYRFKPAEVLGVSDGEESDISLDERKSIETAIYLGNTQKVNDRLSLQYGVRLSGFQYLGAGSIYYYEDAEVKGERRPVSSIEQADNWETIQFYSNLEPRFSFKYSVNPSTSIKGSYNRMSQYIHLVSNTTASLPTDVWTPSTNNIKPQLADQVALGVFKNFLNNQLETSVEVYYKESQNQVDYIDGAEILINRFLEGDLLSGDGRAYGAEFFVKKNSGKINGWVSYTLARTELKVEGINEGDWYPTRFDQTHNVKVTANYDWSEKWSVSANFTYITGTPYTLPSYRYENQGYTIPGVLGRNNGRIPDYHRLDLSATWYMRTLKSDGSPKKLQDHWVFTVYNVYARRNPFSIYFAQTDDLSVAGQAITQANQVSILGTFVPAVSYNFKF</sequence>
<dbReference type="InterPro" id="IPR008969">
    <property type="entry name" value="CarboxyPept-like_regulatory"/>
</dbReference>
<keyword evidence="11" id="KW-1185">Reference proteome</keyword>
<dbReference type="EMBL" id="JBIPKE010000016">
    <property type="protein sequence ID" value="MFH6983916.1"/>
    <property type="molecule type" value="Genomic_DNA"/>
</dbReference>
<evidence type="ECO:0000256" key="7">
    <source>
        <dbReference type="ARBA" id="ARBA00023237"/>
    </source>
</evidence>
<dbReference type="SUPFAM" id="SSF56935">
    <property type="entry name" value="Porins"/>
    <property type="match status" value="1"/>
</dbReference>
<dbReference type="Pfam" id="PF13715">
    <property type="entry name" value="CarbopepD_reg_2"/>
    <property type="match status" value="1"/>
</dbReference>
<keyword evidence="6" id="KW-0472">Membrane</keyword>
<dbReference type="Gene3D" id="2.60.40.1120">
    <property type="entry name" value="Carboxypeptidase-like, regulatory domain"/>
    <property type="match status" value="1"/>
</dbReference>
<dbReference type="Gene3D" id="2.40.170.20">
    <property type="entry name" value="TonB-dependent receptor, beta-barrel domain"/>
    <property type="match status" value="1"/>
</dbReference>
<feature type="chain" id="PRO_5046755925" evidence="8">
    <location>
        <begin position="20"/>
        <end position="791"/>
    </location>
</feature>
<dbReference type="InterPro" id="IPR012910">
    <property type="entry name" value="Plug_dom"/>
</dbReference>
<dbReference type="InterPro" id="IPR037066">
    <property type="entry name" value="Plug_dom_sf"/>
</dbReference>
<gene>
    <name evidence="10" type="ORF">ACHKAR_10710</name>
</gene>
<evidence type="ECO:0000256" key="8">
    <source>
        <dbReference type="SAM" id="SignalP"/>
    </source>
</evidence>
<accession>A0ABW7N9A0</accession>
<keyword evidence="5 8" id="KW-0732">Signal</keyword>
<evidence type="ECO:0000256" key="4">
    <source>
        <dbReference type="ARBA" id="ARBA00022692"/>
    </source>
</evidence>
<dbReference type="InterPro" id="IPR039426">
    <property type="entry name" value="TonB-dep_rcpt-like"/>
</dbReference>
<evidence type="ECO:0000256" key="3">
    <source>
        <dbReference type="ARBA" id="ARBA00022452"/>
    </source>
</evidence>
<evidence type="ECO:0000259" key="9">
    <source>
        <dbReference type="Pfam" id="PF07715"/>
    </source>
</evidence>
<dbReference type="RefSeq" id="WP_395417427.1">
    <property type="nucleotide sequence ID" value="NZ_JBIPKE010000016.1"/>
</dbReference>
<keyword evidence="4" id="KW-0812">Transmembrane</keyword>
<name>A0ABW7N9A0_9BACT</name>
<feature type="domain" description="TonB-dependent receptor plug" evidence="9">
    <location>
        <begin position="131"/>
        <end position="219"/>
    </location>
</feature>
<organism evidence="10 11">
    <name type="scientific">Marinoscillum luteum</name>
    <dbReference type="NCBI Taxonomy" id="861051"/>
    <lineage>
        <taxon>Bacteria</taxon>
        <taxon>Pseudomonadati</taxon>
        <taxon>Bacteroidota</taxon>
        <taxon>Cytophagia</taxon>
        <taxon>Cytophagales</taxon>
        <taxon>Reichenbachiellaceae</taxon>
        <taxon>Marinoscillum</taxon>
    </lineage>
</organism>
<evidence type="ECO:0000256" key="1">
    <source>
        <dbReference type="ARBA" id="ARBA00004571"/>
    </source>
</evidence>
<comment type="caution">
    <text evidence="10">The sequence shown here is derived from an EMBL/GenBank/DDBJ whole genome shotgun (WGS) entry which is preliminary data.</text>
</comment>
<keyword evidence="7" id="KW-0998">Cell outer membrane</keyword>
<evidence type="ECO:0000256" key="6">
    <source>
        <dbReference type="ARBA" id="ARBA00023136"/>
    </source>
</evidence>
<evidence type="ECO:0000256" key="5">
    <source>
        <dbReference type="ARBA" id="ARBA00022729"/>
    </source>
</evidence>
<keyword evidence="2" id="KW-0813">Transport</keyword>
<dbReference type="Proteomes" id="UP001610063">
    <property type="component" value="Unassembled WGS sequence"/>
</dbReference>
<proteinExistence type="predicted"/>
<dbReference type="SUPFAM" id="SSF49464">
    <property type="entry name" value="Carboxypeptidase regulatory domain-like"/>
    <property type="match status" value="1"/>
</dbReference>
<dbReference type="PANTHER" id="PTHR30069:SF29">
    <property type="entry name" value="HEMOGLOBIN AND HEMOGLOBIN-HAPTOGLOBIN-BINDING PROTEIN 1-RELATED"/>
    <property type="match status" value="1"/>
</dbReference>
<dbReference type="PANTHER" id="PTHR30069">
    <property type="entry name" value="TONB-DEPENDENT OUTER MEMBRANE RECEPTOR"/>
    <property type="match status" value="1"/>
</dbReference>
<dbReference type="InterPro" id="IPR036942">
    <property type="entry name" value="Beta-barrel_TonB_sf"/>
</dbReference>
<evidence type="ECO:0000313" key="11">
    <source>
        <dbReference type="Proteomes" id="UP001610063"/>
    </source>
</evidence>
<feature type="signal peptide" evidence="8">
    <location>
        <begin position="1"/>
        <end position="19"/>
    </location>
</feature>
<evidence type="ECO:0000313" key="10">
    <source>
        <dbReference type="EMBL" id="MFH6983916.1"/>
    </source>
</evidence>
<protein>
    <submittedName>
        <fullName evidence="10">Carboxypeptidase-like regulatory domain-containing protein</fullName>
    </submittedName>
</protein>
<dbReference type="Gene3D" id="2.170.130.10">
    <property type="entry name" value="TonB-dependent receptor, plug domain"/>
    <property type="match status" value="1"/>
</dbReference>
<comment type="subcellular location">
    <subcellularLocation>
        <location evidence="1">Cell outer membrane</location>
        <topology evidence="1">Multi-pass membrane protein</topology>
    </subcellularLocation>
</comment>